<dbReference type="KEGG" id="marg:MARG145_0349"/>
<dbReference type="Proteomes" id="UP001162175">
    <property type="component" value="Unassembled WGS sequence"/>
</dbReference>
<proteinExistence type="predicted"/>
<dbReference type="Gene3D" id="3.40.50.300">
    <property type="entry name" value="P-loop containing nucleotide triphosphate hydrolases"/>
    <property type="match status" value="1"/>
</dbReference>
<dbReference type="GeneID" id="80703416"/>
<name>A0AA43QWL1_MYCAR</name>
<comment type="caution">
    <text evidence="1">The sequence shown here is derived from an EMBL/GenBank/DDBJ whole genome shotgun (WGS) entry which is preliminary data.</text>
</comment>
<accession>A0AA43QWL1</accession>
<sequence>MKKQFLNDLISLKKEIDVENLRKEVLSKDFIQEEIKRLNLNDFQINKGMGVLQRYHDFYIQNHKKPEYKLFVDIYGFLAEDFSNDTNFLKHQQLENFWLTSITNLDPVIQKYFEPGQKDNLMSSWKKTAKNYINSLPKTQESRDIENIFKKMLSKDEFDFNILFLDPNIVVGNEILKYIASMNAIINNKTVAFLNTNDLFNYISSHQEEKQSISYYINNVDILILTNLTLGVKPQWFLDFLINIFESRRTHHKPILISSSRDVLNKSVKLLSNYYYSKAEENELEKVFKSMVKNYFKFIKISKD</sequence>
<evidence type="ECO:0000313" key="1">
    <source>
        <dbReference type="EMBL" id="MDI3349517.1"/>
    </source>
</evidence>
<gene>
    <name evidence="1" type="ORF">DCBHLPFO_00152</name>
</gene>
<dbReference type="EMBL" id="JAPFAR010000042">
    <property type="protein sequence ID" value="MDI3349517.1"/>
    <property type="molecule type" value="Genomic_DNA"/>
</dbReference>
<dbReference type="InterPro" id="IPR027417">
    <property type="entry name" value="P-loop_NTPase"/>
</dbReference>
<dbReference type="AlphaFoldDB" id="A0AA43QWL1"/>
<reference evidence="1" key="1">
    <citation type="submission" date="2022-11" db="EMBL/GenBank/DDBJ databases">
        <title>Draft genome of Mycoplasma arginini isolated from fly.</title>
        <authorList>
            <person name="Severgnini M."/>
            <person name="Gioia G."/>
            <person name="Cremonesi P."/>
            <person name="Moroni P."/>
            <person name="Addis M.F."/>
            <person name="Castiglioni B."/>
        </authorList>
    </citation>
    <scope>NUCLEOTIDE SEQUENCE</scope>
    <source>
        <strain evidence="1">QMP CG1-1632</strain>
    </source>
</reference>
<evidence type="ECO:0000313" key="2">
    <source>
        <dbReference type="Proteomes" id="UP001162175"/>
    </source>
</evidence>
<protein>
    <submittedName>
        <fullName evidence="1">Uncharacterized protein</fullName>
    </submittedName>
</protein>
<dbReference type="RefSeq" id="WP_004416812.1">
    <property type="nucleotide sequence ID" value="NZ_AP014657.1"/>
</dbReference>
<organism evidence="1 2">
    <name type="scientific">Mycoplasmopsis arginini</name>
    <name type="common">Mycoplasma arginini</name>
    <dbReference type="NCBI Taxonomy" id="2094"/>
    <lineage>
        <taxon>Bacteria</taxon>
        <taxon>Bacillati</taxon>
        <taxon>Mycoplasmatota</taxon>
        <taxon>Mycoplasmoidales</taxon>
        <taxon>Metamycoplasmataceae</taxon>
        <taxon>Mycoplasmopsis</taxon>
    </lineage>
</organism>